<keyword evidence="1" id="KW-0732">Signal</keyword>
<dbReference type="AlphaFoldDB" id="A0AAJ5VWR3"/>
<dbReference type="InterPro" id="IPR027372">
    <property type="entry name" value="Phytase-like_dom"/>
</dbReference>
<protein>
    <submittedName>
        <fullName evidence="3">Esterase-like activity of phytase family protein</fullName>
    </submittedName>
</protein>
<dbReference type="PANTHER" id="PTHR37957">
    <property type="entry name" value="BLR7070 PROTEIN"/>
    <property type="match status" value="1"/>
</dbReference>
<dbReference type="SUPFAM" id="SSF101898">
    <property type="entry name" value="NHL repeat"/>
    <property type="match status" value="1"/>
</dbReference>
<dbReference type="Pfam" id="PF13449">
    <property type="entry name" value="Phytase-like"/>
    <property type="match status" value="1"/>
</dbReference>
<evidence type="ECO:0000313" key="3">
    <source>
        <dbReference type="EMBL" id="WEK05832.1"/>
    </source>
</evidence>
<gene>
    <name evidence="3" type="ORF">P0Y65_06145</name>
</gene>
<reference evidence="3" key="1">
    <citation type="submission" date="2023-03" db="EMBL/GenBank/DDBJ databases">
        <title>Andean soil-derived lignocellulolytic bacterial consortium as a source of novel taxa and putative plastic-active enzymes.</title>
        <authorList>
            <person name="Diaz-Garcia L."/>
            <person name="Chuvochina M."/>
            <person name="Feuerriegel G."/>
            <person name="Bunk B."/>
            <person name="Sproer C."/>
            <person name="Streit W.R."/>
            <person name="Rodriguez L.M."/>
            <person name="Overmann J."/>
            <person name="Jimenez D.J."/>
        </authorList>
    </citation>
    <scope>NUCLEOTIDE SEQUENCE</scope>
    <source>
        <strain evidence="3">MAG 4196</strain>
    </source>
</reference>
<feature type="domain" description="Phytase-like" evidence="2">
    <location>
        <begin position="43"/>
        <end position="341"/>
    </location>
</feature>
<feature type="signal peptide" evidence="1">
    <location>
        <begin position="1"/>
        <end position="20"/>
    </location>
</feature>
<dbReference type="PANTHER" id="PTHR37957:SF1">
    <property type="entry name" value="PHYTASE-LIKE DOMAIN-CONTAINING PROTEIN"/>
    <property type="match status" value="1"/>
</dbReference>
<dbReference type="EMBL" id="CP119312">
    <property type="protein sequence ID" value="WEK05832.1"/>
    <property type="molecule type" value="Genomic_DNA"/>
</dbReference>
<name>A0AAJ5VWR3_9HYPH</name>
<proteinExistence type="predicted"/>
<accession>A0AAJ5VWR3</accession>
<organism evidence="3 4">
    <name type="scientific">Candidatus Devosia phytovorans</name>
    <dbReference type="NCBI Taxonomy" id="3121372"/>
    <lineage>
        <taxon>Bacteria</taxon>
        <taxon>Pseudomonadati</taxon>
        <taxon>Pseudomonadota</taxon>
        <taxon>Alphaproteobacteria</taxon>
        <taxon>Hyphomicrobiales</taxon>
        <taxon>Devosiaceae</taxon>
        <taxon>Devosia</taxon>
    </lineage>
</organism>
<evidence type="ECO:0000259" key="2">
    <source>
        <dbReference type="Pfam" id="PF13449"/>
    </source>
</evidence>
<dbReference type="Proteomes" id="UP001217476">
    <property type="component" value="Chromosome"/>
</dbReference>
<sequence>MFKSIALAAAALVFVPPAMAQELKVDLLGSITLPTGLKLNGVEFGGISGLDYDPVQDLYYAISDDRSQKAPARFYTLRLPMDAEGLHAVDVVSTVLLRDAAGNVFAEGAIDPESIRYNPLKRSIFWSTENDASGNPAVYESLTDGTFLRAFAVPEHYNPDGQETAGIFGNLGFESLTVSADGANLLTATENALIQDGGKATLDAGSKARIMAFDIVSGAPTAEYLYETDVIHAKATAEPPYNDNGISEMLQFDDEHLLVVERSFAAGLGNQISFYLTALDSSADVTGQATMEEGVEPLGKTLAFVIKEGDFGLDIDNVESVTFGPEIDGRKTLVIASDNNFNANGQFTQFVAFTLTE</sequence>
<feature type="chain" id="PRO_5042508364" evidence="1">
    <location>
        <begin position="21"/>
        <end position="357"/>
    </location>
</feature>
<evidence type="ECO:0000256" key="1">
    <source>
        <dbReference type="SAM" id="SignalP"/>
    </source>
</evidence>
<evidence type="ECO:0000313" key="4">
    <source>
        <dbReference type="Proteomes" id="UP001217476"/>
    </source>
</evidence>